<evidence type="ECO:0000313" key="5">
    <source>
        <dbReference type="Proteomes" id="UP000243217"/>
    </source>
</evidence>
<dbReference type="PANTHER" id="PTHR45942">
    <property type="entry name" value="PROTEIN PHOSPATASE 3 REGULATORY SUBUNIT B ALPHA ISOFORM TYPE 1"/>
    <property type="match status" value="1"/>
</dbReference>
<dbReference type="EMBL" id="JNBS01000030">
    <property type="protein sequence ID" value="OQS07915.1"/>
    <property type="molecule type" value="Genomic_DNA"/>
</dbReference>
<name>A0A1W0ACD6_9STRA</name>
<evidence type="ECO:0000259" key="3">
    <source>
        <dbReference type="PROSITE" id="PS50222"/>
    </source>
</evidence>
<reference evidence="4 5" key="1">
    <citation type="journal article" date="2014" name="Genome Biol. Evol.">
        <title>The secreted proteins of Achlya hypogyna and Thraustotheca clavata identify the ancestral oomycete secretome and reveal gene acquisitions by horizontal gene transfer.</title>
        <authorList>
            <person name="Misner I."/>
            <person name="Blouin N."/>
            <person name="Leonard G."/>
            <person name="Richards T.A."/>
            <person name="Lane C.E."/>
        </authorList>
    </citation>
    <scope>NUCLEOTIDE SEQUENCE [LARGE SCALE GENOMIC DNA]</scope>
    <source>
        <strain evidence="4 5">ATCC 34112</strain>
    </source>
</reference>
<sequence length="305" mass="35643">MGLCASVPTITIPKYTTTEGMQALFYSLGFNTHDTNMLYSVFNRADADNSNGLSLHELLMFLDLDKTEFTKKTFNIMNIDGTGEIDFEEFVLAMWQFCLFTKEALISFSFGLYDEDSSGEIDTREAERFICEVWGDEWHHNQHAEAVNEKLNLMARSHDGVITQVEFIKFMHTHPILLFPAFQIQHEMVRRIEGESFWRRIEDQRLQHKKHHEPFLTHDVIMDRFKEYHNQTQFNGIEHTIVKPEEDPKASNTYEFKGSFRSKQTRFGTSSRYIKPTTIAVAPKPSIATNLRRKSEKLVKNFRPK</sequence>
<evidence type="ECO:0000256" key="2">
    <source>
        <dbReference type="ARBA" id="ARBA00022737"/>
    </source>
</evidence>
<proteinExistence type="predicted"/>
<dbReference type="InterPro" id="IPR002048">
    <property type="entry name" value="EF_hand_dom"/>
</dbReference>
<comment type="caution">
    <text evidence="4">The sequence shown here is derived from an EMBL/GenBank/DDBJ whole genome shotgun (WGS) entry which is preliminary data.</text>
</comment>
<dbReference type="OrthoDB" id="191686at2759"/>
<dbReference type="SUPFAM" id="SSF47473">
    <property type="entry name" value="EF-hand"/>
    <property type="match status" value="1"/>
</dbReference>
<dbReference type="InterPro" id="IPR011992">
    <property type="entry name" value="EF-hand-dom_pair"/>
</dbReference>
<keyword evidence="1" id="KW-0479">Metal-binding</keyword>
<dbReference type="PROSITE" id="PS50222">
    <property type="entry name" value="EF_HAND_2"/>
    <property type="match status" value="1"/>
</dbReference>
<protein>
    <recommendedName>
        <fullName evidence="3">EF-hand domain-containing protein</fullName>
    </recommendedName>
</protein>
<dbReference type="AlphaFoldDB" id="A0A1W0ACD6"/>
<dbReference type="SMART" id="SM00054">
    <property type="entry name" value="EFh"/>
    <property type="match status" value="4"/>
</dbReference>
<keyword evidence="5" id="KW-1185">Reference proteome</keyword>
<dbReference type="GO" id="GO:0005509">
    <property type="term" value="F:calcium ion binding"/>
    <property type="evidence" value="ECO:0007669"/>
    <property type="project" value="InterPro"/>
</dbReference>
<accession>A0A1W0ACD6</accession>
<dbReference type="Proteomes" id="UP000243217">
    <property type="component" value="Unassembled WGS sequence"/>
</dbReference>
<dbReference type="Gene3D" id="1.10.238.10">
    <property type="entry name" value="EF-hand"/>
    <property type="match status" value="1"/>
</dbReference>
<gene>
    <name evidence="4" type="ORF">THRCLA_00089</name>
</gene>
<evidence type="ECO:0000256" key="1">
    <source>
        <dbReference type="ARBA" id="ARBA00022723"/>
    </source>
</evidence>
<keyword evidence="2" id="KW-0677">Repeat</keyword>
<organism evidence="4 5">
    <name type="scientific">Thraustotheca clavata</name>
    <dbReference type="NCBI Taxonomy" id="74557"/>
    <lineage>
        <taxon>Eukaryota</taxon>
        <taxon>Sar</taxon>
        <taxon>Stramenopiles</taxon>
        <taxon>Oomycota</taxon>
        <taxon>Saprolegniomycetes</taxon>
        <taxon>Saprolegniales</taxon>
        <taxon>Achlyaceae</taxon>
        <taxon>Thraustotheca</taxon>
    </lineage>
</organism>
<feature type="domain" description="EF-hand" evidence="3">
    <location>
        <begin position="65"/>
        <end position="100"/>
    </location>
</feature>
<evidence type="ECO:0000313" key="4">
    <source>
        <dbReference type="EMBL" id="OQS07915.1"/>
    </source>
</evidence>
<dbReference type="STRING" id="74557.A0A1W0ACD6"/>